<proteinExistence type="predicted"/>
<accession>A0ABQ9U369</accession>
<dbReference type="Proteomes" id="UP001266305">
    <property type="component" value="Unassembled WGS sequence"/>
</dbReference>
<comment type="caution">
    <text evidence="1">The sequence shown here is derived from an EMBL/GenBank/DDBJ whole genome shotgun (WGS) entry which is preliminary data.</text>
</comment>
<gene>
    <name evidence="1" type="ORF">P7K49_030803</name>
</gene>
<evidence type="ECO:0000313" key="2">
    <source>
        <dbReference type="Proteomes" id="UP001266305"/>
    </source>
</evidence>
<dbReference type="EMBL" id="JASSZA010000016">
    <property type="protein sequence ID" value="KAK2091519.1"/>
    <property type="molecule type" value="Genomic_DNA"/>
</dbReference>
<sequence>MLLTFSWNHGKVSMLPFKANSSILPNAANICQAPQVSIHRREKSNIHISFSELETLMPSLSQLAPYGTTATIPTKTVDCPQIESELWVLLEVKLVDK</sequence>
<reference evidence="1 2" key="1">
    <citation type="submission" date="2023-05" db="EMBL/GenBank/DDBJ databases">
        <title>B98-5 Cell Line De Novo Hybrid Assembly: An Optical Mapping Approach.</title>
        <authorList>
            <person name="Kananen K."/>
            <person name="Auerbach J.A."/>
            <person name="Kautto E."/>
            <person name="Blachly J.S."/>
        </authorList>
    </citation>
    <scope>NUCLEOTIDE SEQUENCE [LARGE SCALE GENOMIC DNA]</scope>
    <source>
        <strain evidence="1">B95-8</strain>
        <tissue evidence="1">Cell line</tissue>
    </source>
</reference>
<evidence type="ECO:0000313" key="1">
    <source>
        <dbReference type="EMBL" id="KAK2091519.1"/>
    </source>
</evidence>
<keyword evidence="2" id="KW-1185">Reference proteome</keyword>
<protein>
    <submittedName>
        <fullName evidence="1">Uncharacterized protein</fullName>
    </submittedName>
</protein>
<organism evidence="1 2">
    <name type="scientific">Saguinus oedipus</name>
    <name type="common">Cotton-top tamarin</name>
    <name type="synonym">Oedipomidas oedipus</name>
    <dbReference type="NCBI Taxonomy" id="9490"/>
    <lineage>
        <taxon>Eukaryota</taxon>
        <taxon>Metazoa</taxon>
        <taxon>Chordata</taxon>
        <taxon>Craniata</taxon>
        <taxon>Vertebrata</taxon>
        <taxon>Euteleostomi</taxon>
        <taxon>Mammalia</taxon>
        <taxon>Eutheria</taxon>
        <taxon>Euarchontoglires</taxon>
        <taxon>Primates</taxon>
        <taxon>Haplorrhini</taxon>
        <taxon>Platyrrhini</taxon>
        <taxon>Cebidae</taxon>
        <taxon>Callitrichinae</taxon>
        <taxon>Saguinus</taxon>
    </lineage>
</organism>
<name>A0ABQ9U369_SAGOE</name>